<dbReference type="InterPro" id="IPR018959">
    <property type="entry name" value="DUF1989"/>
</dbReference>
<gene>
    <name evidence="2" type="ORF">K491DRAFT_695146</name>
</gene>
<dbReference type="PANTHER" id="PTHR31527">
    <property type="entry name" value="RE64534P"/>
    <property type="match status" value="1"/>
</dbReference>
<protein>
    <recommendedName>
        <fullName evidence="1">DUF1989 domain-containing protein</fullName>
    </recommendedName>
</protein>
<proteinExistence type="predicted"/>
<accession>A0A6A6SZU3</accession>
<organism evidence="2 3">
    <name type="scientific">Lophiostoma macrostomum CBS 122681</name>
    <dbReference type="NCBI Taxonomy" id="1314788"/>
    <lineage>
        <taxon>Eukaryota</taxon>
        <taxon>Fungi</taxon>
        <taxon>Dikarya</taxon>
        <taxon>Ascomycota</taxon>
        <taxon>Pezizomycotina</taxon>
        <taxon>Dothideomycetes</taxon>
        <taxon>Pleosporomycetidae</taxon>
        <taxon>Pleosporales</taxon>
        <taxon>Lophiostomataceae</taxon>
        <taxon>Lophiostoma</taxon>
    </lineage>
</organism>
<reference evidence="2" key="1">
    <citation type="journal article" date="2020" name="Stud. Mycol.">
        <title>101 Dothideomycetes genomes: a test case for predicting lifestyles and emergence of pathogens.</title>
        <authorList>
            <person name="Haridas S."/>
            <person name="Albert R."/>
            <person name="Binder M."/>
            <person name="Bloem J."/>
            <person name="Labutti K."/>
            <person name="Salamov A."/>
            <person name="Andreopoulos B."/>
            <person name="Baker S."/>
            <person name="Barry K."/>
            <person name="Bills G."/>
            <person name="Bluhm B."/>
            <person name="Cannon C."/>
            <person name="Castanera R."/>
            <person name="Culley D."/>
            <person name="Daum C."/>
            <person name="Ezra D."/>
            <person name="Gonzalez J."/>
            <person name="Henrissat B."/>
            <person name="Kuo A."/>
            <person name="Liang C."/>
            <person name="Lipzen A."/>
            <person name="Lutzoni F."/>
            <person name="Magnuson J."/>
            <person name="Mondo S."/>
            <person name="Nolan M."/>
            <person name="Ohm R."/>
            <person name="Pangilinan J."/>
            <person name="Park H.-J."/>
            <person name="Ramirez L."/>
            <person name="Alfaro M."/>
            <person name="Sun H."/>
            <person name="Tritt A."/>
            <person name="Yoshinaga Y."/>
            <person name="Zwiers L.-H."/>
            <person name="Turgeon B."/>
            <person name="Goodwin S."/>
            <person name="Spatafora J."/>
            <person name="Crous P."/>
            <person name="Grigoriev I."/>
        </authorList>
    </citation>
    <scope>NUCLEOTIDE SEQUENCE</scope>
    <source>
        <strain evidence="2">CBS 122681</strain>
    </source>
</reference>
<dbReference type="EMBL" id="MU004390">
    <property type="protein sequence ID" value="KAF2652992.1"/>
    <property type="molecule type" value="Genomic_DNA"/>
</dbReference>
<evidence type="ECO:0000313" key="3">
    <source>
        <dbReference type="Proteomes" id="UP000799324"/>
    </source>
</evidence>
<dbReference type="PANTHER" id="PTHR31527:SF0">
    <property type="entry name" value="RE64534P"/>
    <property type="match status" value="1"/>
</dbReference>
<dbReference type="OrthoDB" id="504708at2759"/>
<dbReference type="AlphaFoldDB" id="A0A6A6SZU3"/>
<evidence type="ECO:0000259" key="1">
    <source>
        <dbReference type="Pfam" id="PF09347"/>
    </source>
</evidence>
<name>A0A6A6SZU3_9PLEO</name>
<keyword evidence="3" id="KW-1185">Reference proteome</keyword>
<dbReference type="Pfam" id="PF09347">
    <property type="entry name" value="DUF1989"/>
    <property type="match status" value="1"/>
</dbReference>
<dbReference type="Proteomes" id="UP000799324">
    <property type="component" value="Unassembled WGS sequence"/>
</dbReference>
<sequence length="218" mass="24381">MPTIIPARHGAHVLLQKGQQIRVINPSGHQVVDTWAFPLTDVPTWLSMAQTRQKLGRLRPISNDIFVDTHRKPLLTLIEDTSSRVHDMVYPACDDWRYAEAGEEGHDSCAGNLRRELAATVESAAEIKHLDTLREVEKMIRLWKWTPEPLNLFMNVAVGSVHDGGLGSLEVGRPNCKEGDYVVLRTEVDCLFVMSSCPNDLLDTNGGEPRDSAYEILV</sequence>
<evidence type="ECO:0000313" key="2">
    <source>
        <dbReference type="EMBL" id="KAF2652992.1"/>
    </source>
</evidence>
<feature type="domain" description="DUF1989" evidence="1">
    <location>
        <begin position="4"/>
        <end position="191"/>
    </location>
</feature>